<keyword evidence="3" id="KW-1185">Reference proteome</keyword>
<gene>
    <name evidence="2" type="ORF">GCM10022215_05530</name>
</gene>
<dbReference type="Proteomes" id="UP001501495">
    <property type="component" value="Unassembled WGS sequence"/>
</dbReference>
<feature type="compositionally biased region" description="Basic and acidic residues" evidence="1">
    <location>
        <begin position="65"/>
        <end position="76"/>
    </location>
</feature>
<evidence type="ECO:0000313" key="2">
    <source>
        <dbReference type="EMBL" id="GAA4110401.1"/>
    </source>
</evidence>
<protein>
    <submittedName>
        <fullName evidence="2">Uncharacterized protein</fullName>
    </submittedName>
</protein>
<reference evidence="3" key="1">
    <citation type="journal article" date="2019" name="Int. J. Syst. Evol. Microbiol.">
        <title>The Global Catalogue of Microorganisms (GCM) 10K type strain sequencing project: providing services to taxonomists for standard genome sequencing and annotation.</title>
        <authorList>
            <consortium name="The Broad Institute Genomics Platform"/>
            <consortium name="The Broad Institute Genome Sequencing Center for Infectious Disease"/>
            <person name="Wu L."/>
            <person name="Ma J."/>
        </authorList>
    </citation>
    <scope>NUCLEOTIDE SEQUENCE [LARGE SCALE GENOMIC DNA]</scope>
    <source>
        <strain evidence="3">JCM 16703</strain>
    </source>
</reference>
<proteinExistence type="predicted"/>
<accession>A0ABP7XBG0</accession>
<sequence>MLNVPDPDTSFDSTTVVAPVHVEVVCCRLAKVVAGTVAATTGCVGETPHATARTKPPISGRRHRDALPARTEGRFERGADRMGRVLHCWATGEGGATQDHRS</sequence>
<name>A0ABP7XBG0_9ACTN</name>
<feature type="region of interest" description="Disordered" evidence="1">
    <location>
        <begin position="46"/>
        <end position="76"/>
    </location>
</feature>
<dbReference type="EMBL" id="BAAAZH010000003">
    <property type="protein sequence ID" value="GAA4110401.1"/>
    <property type="molecule type" value="Genomic_DNA"/>
</dbReference>
<evidence type="ECO:0000256" key="1">
    <source>
        <dbReference type="SAM" id="MobiDB-lite"/>
    </source>
</evidence>
<organism evidence="2 3">
    <name type="scientific">Nocardioides fonticola</name>
    <dbReference type="NCBI Taxonomy" id="450363"/>
    <lineage>
        <taxon>Bacteria</taxon>
        <taxon>Bacillati</taxon>
        <taxon>Actinomycetota</taxon>
        <taxon>Actinomycetes</taxon>
        <taxon>Propionibacteriales</taxon>
        <taxon>Nocardioidaceae</taxon>
        <taxon>Nocardioides</taxon>
    </lineage>
</organism>
<comment type="caution">
    <text evidence="2">The sequence shown here is derived from an EMBL/GenBank/DDBJ whole genome shotgun (WGS) entry which is preliminary data.</text>
</comment>
<evidence type="ECO:0000313" key="3">
    <source>
        <dbReference type="Proteomes" id="UP001501495"/>
    </source>
</evidence>